<dbReference type="Proteomes" id="UP000694427">
    <property type="component" value="Unplaced"/>
</dbReference>
<dbReference type="Ensembl" id="ENSCCRT00010002626.1">
    <property type="protein sequence ID" value="ENSCCRP00010002418.1"/>
    <property type="gene ID" value="ENSCCRG00010001057.1"/>
</dbReference>
<dbReference type="AlphaFoldDB" id="A0A8C2DE92"/>
<dbReference type="Pfam" id="PF16499">
    <property type="entry name" value="Melibiase_2"/>
    <property type="match status" value="1"/>
</dbReference>
<evidence type="ECO:0000313" key="5">
    <source>
        <dbReference type="Ensembl" id="ENSCCRP00020025529.1"/>
    </source>
</evidence>
<keyword evidence="2" id="KW-0378">Hydrolase</keyword>
<dbReference type="SUPFAM" id="SSF51445">
    <property type="entry name" value="(Trans)glycosidases"/>
    <property type="match status" value="1"/>
</dbReference>
<evidence type="ECO:0000256" key="4">
    <source>
        <dbReference type="SAM" id="SignalP"/>
    </source>
</evidence>
<keyword evidence="3" id="KW-0326">Glycosidase</keyword>
<feature type="chain" id="PRO_5044677782" evidence="4">
    <location>
        <begin position="21"/>
        <end position="54"/>
    </location>
</feature>
<evidence type="ECO:0000256" key="3">
    <source>
        <dbReference type="ARBA" id="ARBA00023295"/>
    </source>
</evidence>
<organism evidence="5 7">
    <name type="scientific">Cyprinus carpio</name>
    <name type="common">Common carp</name>
    <dbReference type="NCBI Taxonomy" id="7962"/>
    <lineage>
        <taxon>Eukaryota</taxon>
        <taxon>Metazoa</taxon>
        <taxon>Chordata</taxon>
        <taxon>Craniata</taxon>
        <taxon>Vertebrata</taxon>
        <taxon>Euteleostomi</taxon>
        <taxon>Actinopterygii</taxon>
        <taxon>Neopterygii</taxon>
        <taxon>Teleostei</taxon>
        <taxon>Ostariophysi</taxon>
        <taxon>Cypriniformes</taxon>
        <taxon>Cyprinidae</taxon>
        <taxon>Cyprininae</taxon>
        <taxon>Cyprinus</taxon>
    </lineage>
</organism>
<feature type="signal peptide" evidence="4">
    <location>
        <begin position="1"/>
        <end position="20"/>
    </location>
</feature>
<evidence type="ECO:0000313" key="7">
    <source>
        <dbReference type="Proteomes" id="UP000694701"/>
    </source>
</evidence>
<dbReference type="Proteomes" id="UP000694701">
    <property type="component" value="Unplaced"/>
</dbReference>
<comment type="similarity">
    <text evidence="1">Belongs to the glycosyl hydrolase 27 family.</text>
</comment>
<dbReference type="GO" id="GO:0005975">
    <property type="term" value="P:carbohydrate metabolic process"/>
    <property type="evidence" value="ECO:0007669"/>
    <property type="project" value="InterPro"/>
</dbReference>
<reference evidence="5" key="1">
    <citation type="submission" date="2025-05" db="UniProtKB">
        <authorList>
            <consortium name="Ensembl"/>
        </authorList>
    </citation>
    <scope>IDENTIFICATION</scope>
</reference>
<sequence>MSVSNIVLIGLTSLLVPASALDNGLALTPTMGWLHWERFMCNTDCDADPQNCIR</sequence>
<name>A0A8C2DE92_CYPCA</name>
<dbReference type="GO" id="GO:0004553">
    <property type="term" value="F:hydrolase activity, hydrolyzing O-glycosyl compounds"/>
    <property type="evidence" value="ECO:0007669"/>
    <property type="project" value="InterPro"/>
</dbReference>
<dbReference type="InterPro" id="IPR017853">
    <property type="entry name" value="GH"/>
</dbReference>
<dbReference type="InterPro" id="IPR013785">
    <property type="entry name" value="Aldolase_TIM"/>
</dbReference>
<protein>
    <submittedName>
        <fullName evidence="5">Uncharacterized protein</fullName>
    </submittedName>
</protein>
<keyword evidence="4" id="KW-0732">Signal</keyword>
<proteinExistence type="inferred from homology"/>
<keyword evidence="6" id="KW-1185">Reference proteome</keyword>
<evidence type="ECO:0000313" key="6">
    <source>
        <dbReference type="Proteomes" id="UP000694427"/>
    </source>
</evidence>
<evidence type="ECO:0000256" key="1">
    <source>
        <dbReference type="ARBA" id="ARBA00009743"/>
    </source>
</evidence>
<dbReference type="Gene3D" id="3.20.20.70">
    <property type="entry name" value="Aldolase class I"/>
    <property type="match status" value="1"/>
</dbReference>
<dbReference type="InterPro" id="IPR002241">
    <property type="entry name" value="Glyco_hydro_27"/>
</dbReference>
<dbReference type="Ensembl" id="ENSCCRT00020027979.1">
    <property type="protein sequence ID" value="ENSCCRP00020025529.1"/>
    <property type="gene ID" value="ENSCCRG00020011769.1"/>
</dbReference>
<evidence type="ECO:0000256" key="2">
    <source>
        <dbReference type="ARBA" id="ARBA00022801"/>
    </source>
</evidence>
<accession>A0A8C2DE92</accession>